<dbReference type="PANTHER" id="PTHR30441:SF4">
    <property type="entry name" value="PROTEIN ASMA"/>
    <property type="match status" value="1"/>
</dbReference>
<dbReference type="InterPro" id="IPR007844">
    <property type="entry name" value="AsmA"/>
</dbReference>
<keyword evidence="1" id="KW-1133">Transmembrane helix</keyword>
<dbReference type="GO" id="GO:0090313">
    <property type="term" value="P:regulation of protein targeting to membrane"/>
    <property type="evidence" value="ECO:0007669"/>
    <property type="project" value="TreeGrafter"/>
</dbReference>
<dbReference type="KEGG" id="nma:NMA1951"/>
<keyword evidence="1" id="KW-0812">Transmembrane</keyword>
<dbReference type="GO" id="GO:0005886">
    <property type="term" value="C:plasma membrane"/>
    <property type="evidence" value="ECO:0007669"/>
    <property type="project" value="TreeGrafter"/>
</dbReference>
<dbReference type="EMBL" id="AL157959">
    <property type="protein sequence ID" value="CAM09063.1"/>
    <property type="molecule type" value="Genomic_DNA"/>
</dbReference>
<dbReference type="Proteomes" id="UP000000626">
    <property type="component" value="Chromosome"/>
</dbReference>
<gene>
    <name evidence="3" type="ordered locus">NMA1951</name>
</gene>
<reference evidence="3 4" key="1">
    <citation type="journal article" date="2000" name="Nature">
        <title>Complete DNA sequence of a serogroup A strain of Neisseria meningitidis Z2491.</title>
        <authorList>
            <person name="Parkhill J."/>
            <person name="Achtman M."/>
            <person name="James K.D."/>
            <person name="Bentley S.D."/>
            <person name="Churcher C."/>
            <person name="Klee S.R."/>
            <person name="Morelli G."/>
            <person name="Basham D."/>
            <person name="Brown D."/>
            <person name="Chillingworth T."/>
            <person name="Davies R.M."/>
            <person name="Davis P."/>
            <person name="Devlin K."/>
            <person name="Feltwell T."/>
            <person name="Hamlin N."/>
            <person name="Holroyd S."/>
            <person name="Jagels K."/>
            <person name="Leather S."/>
            <person name="Moule S."/>
            <person name="Mungall K."/>
            <person name="Quail M.A."/>
            <person name="Rajandream M.A."/>
            <person name="Rutherford K.M."/>
            <person name="Simmonds M."/>
            <person name="Skelton J."/>
            <person name="Whitehead S."/>
            <person name="Spratt B.G."/>
            <person name="Barrell B.G."/>
        </authorList>
    </citation>
    <scope>NUCLEOTIDE SEQUENCE [LARGE SCALE GENOMIC DNA]</scope>
    <source>
        <strain evidence="4">DSM 15465 / Z2491</strain>
    </source>
</reference>
<name>A0A0U1RK13_NEIMA</name>
<accession>A0A0U1RK13</accession>
<feature type="transmembrane region" description="Helical" evidence="1">
    <location>
        <begin position="50"/>
        <end position="73"/>
    </location>
</feature>
<dbReference type="InterPro" id="IPR052894">
    <property type="entry name" value="AsmA-related"/>
</dbReference>
<proteinExistence type="predicted"/>
<evidence type="ECO:0000313" key="4">
    <source>
        <dbReference type="Proteomes" id="UP000000626"/>
    </source>
</evidence>
<evidence type="ECO:0000256" key="1">
    <source>
        <dbReference type="SAM" id="Phobius"/>
    </source>
</evidence>
<dbReference type="EnsemblBacteria" id="CAM09063">
    <property type="protein sequence ID" value="CAM09063"/>
    <property type="gene ID" value="NMA1951"/>
</dbReference>
<dbReference type="AlphaFoldDB" id="A0A0U1RK13"/>
<keyword evidence="1" id="KW-0472">Membrane</keyword>
<organism evidence="3 4">
    <name type="scientific">Neisseria meningitidis serogroup A / serotype 4A (strain DSM 15465 / Z2491)</name>
    <dbReference type="NCBI Taxonomy" id="122587"/>
    <lineage>
        <taxon>Bacteria</taxon>
        <taxon>Pseudomonadati</taxon>
        <taxon>Pseudomonadota</taxon>
        <taxon>Betaproteobacteria</taxon>
        <taxon>Neisseriales</taxon>
        <taxon>Neisseriaceae</taxon>
        <taxon>Neisseria</taxon>
    </lineage>
</organism>
<dbReference type="PANTHER" id="PTHR30441">
    <property type="entry name" value="DUF748 DOMAIN-CONTAINING PROTEIN"/>
    <property type="match status" value="1"/>
</dbReference>
<feature type="domain" description="AsmA" evidence="2">
    <location>
        <begin position="44"/>
        <end position="651"/>
    </location>
</feature>
<sequence length="740" mass="81898">MPAYGHYPFIQDNPPTQNRISTSRVILWRVLQTFQAMDLLSVFHKYRLKYAVAVLTILLLAAIGLHASVYRIFTPENIRSRLQQSIAHTHRKISFDADIQRRLLPRPTVILKNLTITEPGGDRTAVSVQETKIGLSWKNLWSDQIQIEKWVVSSAELALTRDGKGVWNIQDLIDSQKRQASVNRIIVENSTVRLNFLQEQLILKEINLNLQSPDSSGQPFESSGILVWGKLSVPWKSRGLFLSDGIGTPKISPFHFEASTSLDGHGITISTTGSPSVRFNAGGADAAGLGLRADTSFRNLHLTAQIPTLALRNNSIKIETVNGAFTAGGEYAQWDGSFKLDKANLHSGIANIGNAEISGSFKTPRHQTNFSLNSPLVWTENKGLDAPRLYVSTLQDTVNRLPQPRFISRLDGSLSVPNLQNWNAELNGTFDRQTVAAKFRYTHEDAPHLEAAVALQKLNLTPYLDDVRQQNGKIFPDTLAKLSGDIEAHLKIGKVQLPGLQLDDMETYLHADKGHIALSRFKSGLYGGHTEGGISIANTRPATYRLQQNASNIQIQPLLQDLFGFHSFSGNGDAVIDLTAGGETRKELIRSLQGSLSLNISNGAWHGIDMDNILKNGISGKTADNAAPSTPFHRFTLNSEISDGISRHIDTELFSDSLYVTSNGYTNLDTQELSEDVLIRNAVHPKNKPIPLKITGTVDKPSITVDYGRLTGGINSRKEKQKILEDTLLEQWQWLKPKEP</sequence>
<dbReference type="Pfam" id="PF05170">
    <property type="entry name" value="AsmA"/>
    <property type="match status" value="1"/>
</dbReference>
<evidence type="ECO:0000259" key="2">
    <source>
        <dbReference type="Pfam" id="PF05170"/>
    </source>
</evidence>
<evidence type="ECO:0000313" key="3">
    <source>
        <dbReference type="EMBL" id="CAM09063.1"/>
    </source>
</evidence>
<dbReference type="HOGENOM" id="CLU_024382_0_0_4"/>
<protein>
    <recommendedName>
        <fullName evidence="2">AsmA domain-containing protein</fullName>
    </recommendedName>
</protein>